<dbReference type="PANTHER" id="PTHR33155:SF9">
    <property type="entry name" value="FANTASTIC FOUR-LIKE PROTEIN (DUF3049)"/>
    <property type="match status" value="1"/>
</dbReference>
<evidence type="ECO:0000256" key="2">
    <source>
        <dbReference type="SAM" id="MobiDB-lite"/>
    </source>
</evidence>
<feature type="compositionally biased region" description="Polar residues" evidence="2">
    <location>
        <begin position="56"/>
        <end position="67"/>
    </location>
</feature>
<dbReference type="EMBL" id="JASCZI010120885">
    <property type="protein sequence ID" value="MED6156908.1"/>
    <property type="molecule type" value="Genomic_DNA"/>
</dbReference>
<dbReference type="Proteomes" id="UP001341840">
    <property type="component" value="Unassembled WGS sequence"/>
</dbReference>
<feature type="domain" description="FAF" evidence="3">
    <location>
        <begin position="189"/>
        <end position="241"/>
    </location>
</feature>
<dbReference type="Pfam" id="PF11250">
    <property type="entry name" value="FAF"/>
    <property type="match status" value="1"/>
</dbReference>
<feature type="compositionally biased region" description="Acidic residues" evidence="2">
    <location>
        <begin position="245"/>
        <end position="275"/>
    </location>
</feature>
<feature type="region of interest" description="Disordered" evidence="2">
    <location>
        <begin position="233"/>
        <end position="275"/>
    </location>
</feature>
<sequence length="275" mass="30643">MAACGSLQHIFENKLLPENPTLIESLSWNQIKPVVEQQQHSFTEIFGELHFTENPISSSTHTDYTKPNQNNNEDSGGGSSSTTSSSACESSNNRSRRHKSSDSFSSWSSESLQLCTEGLGFESSYDVEDLMKSGGTGYCWPRSDGHQSGEKESVEIHAAAEGEESNGYGGGGEYWRRPSRMSGGGGNPYPPPISSIGRSGKPGVLFRSFRSNGRFVLKEIRIPSQDFLHASREDGRLKLHFIHPDDDDDEEDEDEDEDDEDEFLEEEEEEEEEEE</sequence>
<protein>
    <recommendedName>
        <fullName evidence="3">FAF domain-containing protein</fullName>
    </recommendedName>
</protein>
<proteinExistence type="inferred from homology"/>
<gene>
    <name evidence="4" type="ORF">PIB30_018652</name>
</gene>
<keyword evidence="5" id="KW-1185">Reference proteome</keyword>
<comment type="caution">
    <text evidence="4">The sequence shown here is derived from an EMBL/GenBank/DDBJ whole genome shotgun (WGS) entry which is preliminary data.</text>
</comment>
<dbReference type="InterPro" id="IPR046431">
    <property type="entry name" value="FAF_dom"/>
</dbReference>
<evidence type="ECO:0000313" key="4">
    <source>
        <dbReference type="EMBL" id="MED6156908.1"/>
    </source>
</evidence>
<feature type="region of interest" description="Disordered" evidence="2">
    <location>
        <begin position="56"/>
        <end position="105"/>
    </location>
</feature>
<organism evidence="4 5">
    <name type="scientific">Stylosanthes scabra</name>
    <dbReference type="NCBI Taxonomy" id="79078"/>
    <lineage>
        <taxon>Eukaryota</taxon>
        <taxon>Viridiplantae</taxon>
        <taxon>Streptophyta</taxon>
        <taxon>Embryophyta</taxon>
        <taxon>Tracheophyta</taxon>
        <taxon>Spermatophyta</taxon>
        <taxon>Magnoliopsida</taxon>
        <taxon>eudicotyledons</taxon>
        <taxon>Gunneridae</taxon>
        <taxon>Pentapetalae</taxon>
        <taxon>rosids</taxon>
        <taxon>fabids</taxon>
        <taxon>Fabales</taxon>
        <taxon>Fabaceae</taxon>
        <taxon>Papilionoideae</taxon>
        <taxon>50 kb inversion clade</taxon>
        <taxon>dalbergioids sensu lato</taxon>
        <taxon>Dalbergieae</taxon>
        <taxon>Pterocarpus clade</taxon>
        <taxon>Stylosanthes</taxon>
    </lineage>
</organism>
<feature type="compositionally biased region" description="Low complexity" evidence="2">
    <location>
        <begin position="68"/>
        <end position="93"/>
    </location>
</feature>
<comment type="similarity">
    <text evidence="1">Belongs to the fantastic four family.</text>
</comment>
<name>A0ABU6U9L2_9FABA</name>
<evidence type="ECO:0000259" key="3">
    <source>
        <dbReference type="Pfam" id="PF11250"/>
    </source>
</evidence>
<reference evidence="4 5" key="1">
    <citation type="journal article" date="2023" name="Plants (Basel)">
        <title>Bridging the Gap: Combining Genomics and Transcriptomics Approaches to Understand Stylosanthes scabra, an Orphan Legume from the Brazilian Caatinga.</title>
        <authorList>
            <person name="Ferreira-Neto J.R.C."/>
            <person name="da Silva M.D."/>
            <person name="Binneck E."/>
            <person name="de Melo N.F."/>
            <person name="da Silva R.H."/>
            <person name="de Melo A.L.T.M."/>
            <person name="Pandolfi V."/>
            <person name="Bustamante F.O."/>
            <person name="Brasileiro-Vidal A.C."/>
            <person name="Benko-Iseppon A.M."/>
        </authorList>
    </citation>
    <scope>NUCLEOTIDE SEQUENCE [LARGE SCALE GENOMIC DNA]</scope>
    <source>
        <tissue evidence="4">Leaves</tissue>
    </source>
</reference>
<dbReference type="InterPro" id="IPR021410">
    <property type="entry name" value="FAF"/>
</dbReference>
<accession>A0ABU6U9L2</accession>
<evidence type="ECO:0000256" key="1">
    <source>
        <dbReference type="ARBA" id="ARBA00008690"/>
    </source>
</evidence>
<evidence type="ECO:0000313" key="5">
    <source>
        <dbReference type="Proteomes" id="UP001341840"/>
    </source>
</evidence>
<dbReference type="PANTHER" id="PTHR33155">
    <property type="entry name" value="FANTASTIC FOUR-LIKE PROTEIN (DUF3049)"/>
    <property type="match status" value="1"/>
</dbReference>